<dbReference type="EMBL" id="JAIRBB010000001">
    <property type="protein sequence ID" value="MCG2429689.1"/>
    <property type="molecule type" value="Genomic_DNA"/>
</dbReference>
<feature type="transmembrane region" description="Helical" evidence="9">
    <location>
        <begin position="159"/>
        <end position="181"/>
    </location>
</feature>
<evidence type="ECO:0000313" key="13">
    <source>
        <dbReference type="Proteomes" id="UP001139462"/>
    </source>
</evidence>
<evidence type="ECO:0000256" key="2">
    <source>
        <dbReference type="ARBA" id="ARBA00022448"/>
    </source>
</evidence>
<keyword evidence="8 9" id="KW-0472">Membrane</keyword>
<dbReference type="GO" id="GO:0015297">
    <property type="term" value="F:antiporter activity"/>
    <property type="evidence" value="ECO:0007669"/>
    <property type="project" value="UniProtKB-KW"/>
</dbReference>
<dbReference type="InterPro" id="IPR006153">
    <property type="entry name" value="Cation/H_exchanger_TM"/>
</dbReference>
<evidence type="ECO:0000256" key="1">
    <source>
        <dbReference type="ARBA" id="ARBA00004651"/>
    </source>
</evidence>
<dbReference type="GO" id="GO:1902600">
    <property type="term" value="P:proton transmembrane transport"/>
    <property type="evidence" value="ECO:0007669"/>
    <property type="project" value="InterPro"/>
</dbReference>
<feature type="transmembrane region" description="Helical" evidence="9">
    <location>
        <begin position="227"/>
        <end position="248"/>
    </location>
</feature>
<feature type="transmembrane region" description="Helical" evidence="9">
    <location>
        <begin position="201"/>
        <end position="220"/>
    </location>
</feature>
<proteinExistence type="predicted"/>
<comment type="subcellular location">
    <subcellularLocation>
        <location evidence="1">Cell membrane</location>
        <topology evidence="1">Multi-pass membrane protein</topology>
    </subcellularLocation>
</comment>
<keyword evidence="13" id="KW-1185">Reference proteome</keyword>
<protein>
    <submittedName>
        <fullName evidence="12">Cation:proton antiporter</fullName>
    </submittedName>
</protein>
<keyword evidence="4" id="KW-1003">Cell membrane</keyword>
<evidence type="ECO:0000256" key="5">
    <source>
        <dbReference type="ARBA" id="ARBA00022692"/>
    </source>
</evidence>
<name>A0A9X1U2L3_9FLAO</name>
<dbReference type="InterPro" id="IPR038770">
    <property type="entry name" value="Na+/solute_symporter_sf"/>
</dbReference>
<dbReference type="GO" id="GO:0005886">
    <property type="term" value="C:plasma membrane"/>
    <property type="evidence" value="ECO:0007669"/>
    <property type="project" value="UniProtKB-SubCell"/>
</dbReference>
<feature type="transmembrane region" description="Helical" evidence="9">
    <location>
        <begin position="67"/>
        <end position="86"/>
    </location>
</feature>
<evidence type="ECO:0000256" key="6">
    <source>
        <dbReference type="ARBA" id="ARBA00022989"/>
    </source>
</evidence>
<keyword evidence="2" id="KW-0813">Transport</keyword>
<dbReference type="AlphaFoldDB" id="A0A9X1U2L3"/>
<dbReference type="PANTHER" id="PTHR32507">
    <property type="entry name" value="NA(+)/H(+) ANTIPORTER 1"/>
    <property type="match status" value="1"/>
</dbReference>
<dbReference type="Gene3D" id="1.20.1530.20">
    <property type="match status" value="1"/>
</dbReference>
<evidence type="ECO:0000256" key="8">
    <source>
        <dbReference type="ARBA" id="ARBA00023136"/>
    </source>
</evidence>
<accession>A0A9X1U2L3</accession>
<keyword evidence="6 9" id="KW-1133">Transmembrane helix</keyword>
<keyword evidence="3" id="KW-0050">Antiport</keyword>
<feature type="transmembrane region" description="Helical" evidence="9">
    <location>
        <begin position="282"/>
        <end position="300"/>
    </location>
</feature>
<keyword evidence="7" id="KW-0406">Ion transport</keyword>
<dbReference type="PANTHER" id="PTHR32507:SF0">
    <property type="entry name" value="NA(+)_H(+) ANTIPORTER 2-RELATED"/>
    <property type="match status" value="1"/>
</dbReference>
<dbReference type="Pfam" id="PF02254">
    <property type="entry name" value="TrkA_N"/>
    <property type="match status" value="1"/>
</dbReference>
<evidence type="ECO:0000313" key="12">
    <source>
        <dbReference type="EMBL" id="MCG2429689.1"/>
    </source>
</evidence>
<dbReference type="RefSeq" id="WP_237606410.1">
    <property type="nucleotide sequence ID" value="NZ_JAIRBB010000001.1"/>
</dbReference>
<reference evidence="12" key="1">
    <citation type="submission" date="2021-09" db="EMBL/GenBank/DDBJ databases">
        <title>Genome of Aequorivita sp. strain F64183.</title>
        <authorList>
            <person name="Wang Y."/>
        </authorList>
    </citation>
    <scope>NUCLEOTIDE SEQUENCE</scope>
    <source>
        <strain evidence="12">F64183</strain>
    </source>
</reference>
<keyword evidence="5 9" id="KW-0812">Transmembrane</keyword>
<organism evidence="12 13">
    <name type="scientific">Aequorivita xiaoshiensis</name>
    <dbReference type="NCBI Taxonomy" id="2874476"/>
    <lineage>
        <taxon>Bacteria</taxon>
        <taxon>Pseudomonadati</taxon>
        <taxon>Bacteroidota</taxon>
        <taxon>Flavobacteriia</taxon>
        <taxon>Flavobacteriales</taxon>
        <taxon>Flavobacteriaceae</taxon>
        <taxon>Aequorivita</taxon>
    </lineage>
</organism>
<evidence type="ECO:0000259" key="10">
    <source>
        <dbReference type="Pfam" id="PF00999"/>
    </source>
</evidence>
<feature type="transmembrane region" description="Helical" evidence="9">
    <location>
        <begin position="25"/>
        <end position="47"/>
    </location>
</feature>
<feature type="transmembrane region" description="Helical" evidence="9">
    <location>
        <begin position="342"/>
        <end position="363"/>
    </location>
</feature>
<evidence type="ECO:0000259" key="11">
    <source>
        <dbReference type="Pfam" id="PF02254"/>
    </source>
</evidence>
<sequence>MVELAGIIILGILAQWVAWKFKIPAILPLIMIGLLVGPISTLISADGTQWLQPIWNGEKGLFPGENLFYFVSLAVGIILFEGGLTLKRDEISKVGPAIGKLISIGAAITFIGAGVAAHYVFGLDWRISFLFSALIIVTGPTVISPILRNIPLKKDVAAVLRWEGILIDPIGALVAVLVYEFISVEGDSGYTKQALLDFGKIVLIGMSFGITAGYALYFAIKKKLVPHYLSNVVALSMVMAVFVISDLFAHESGLLAVVVMGMFLGNSDLPSLKELLYFKESLSVLLVSILFILLAANISIEDLLLVYNWKTAILLAIIIFLLRPLSVFASTTRSSLKVNEKLFISWVGPRGIVAAGISSLFGTKLVTKGVVGAEYITPLVFAVVLITVILNATTARLVAGWMGVYLKKSEGILIVGASKASRLIATYLHKNERHVVLVDSNQLNINRAKELGLEAFTANIYTDDLTDNIELNDVGYILAMTGSDEINKQAINRFEKYFGENGTFRLITSDEMKKNKNLSIKELFSYTHDYSRFAQVAQEFPSIQEIPVENHNQFLRVLNIVGEDKNAIPLFLKRPDGFLDLITSPTELETEEGSNLVYLGKPMDFEDVVNATRSENEGKSEK</sequence>
<feature type="transmembrane region" description="Helical" evidence="9">
    <location>
        <begin position="375"/>
        <end position="399"/>
    </location>
</feature>
<comment type="caution">
    <text evidence="12">The sequence shown here is derived from an EMBL/GenBank/DDBJ whole genome shotgun (WGS) entry which is preliminary data.</text>
</comment>
<gene>
    <name evidence="12" type="ORF">K8344_01030</name>
</gene>
<dbReference type="Proteomes" id="UP001139462">
    <property type="component" value="Unassembled WGS sequence"/>
</dbReference>
<feature type="domain" description="RCK N-terminal" evidence="11">
    <location>
        <begin position="412"/>
        <end position="499"/>
    </location>
</feature>
<feature type="transmembrane region" description="Helical" evidence="9">
    <location>
        <begin position="312"/>
        <end position="330"/>
    </location>
</feature>
<evidence type="ECO:0000256" key="7">
    <source>
        <dbReference type="ARBA" id="ARBA00023065"/>
    </source>
</evidence>
<dbReference type="Pfam" id="PF00999">
    <property type="entry name" value="Na_H_Exchanger"/>
    <property type="match status" value="1"/>
</dbReference>
<evidence type="ECO:0000256" key="4">
    <source>
        <dbReference type="ARBA" id="ARBA00022475"/>
    </source>
</evidence>
<dbReference type="InterPro" id="IPR003148">
    <property type="entry name" value="RCK_N"/>
</dbReference>
<dbReference type="InterPro" id="IPR036291">
    <property type="entry name" value="NAD(P)-bd_dom_sf"/>
</dbReference>
<evidence type="ECO:0000256" key="9">
    <source>
        <dbReference type="SAM" id="Phobius"/>
    </source>
</evidence>
<feature type="transmembrane region" description="Helical" evidence="9">
    <location>
        <begin position="127"/>
        <end position="147"/>
    </location>
</feature>
<dbReference type="Gene3D" id="3.40.50.720">
    <property type="entry name" value="NAD(P)-binding Rossmann-like Domain"/>
    <property type="match status" value="1"/>
</dbReference>
<dbReference type="SUPFAM" id="SSF51735">
    <property type="entry name" value="NAD(P)-binding Rossmann-fold domains"/>
    <property type="match status" value="1"/>
</dbReference>
<evidence type="ECO:0000256" key="3">
    <source>
        <dbReference type="ARBA" id="ARBA00022449"/>
    </source>
</evidence>
<feature type="transmembrane region" description="Helical" evidence="9">
    <location>
        <begin position="98"/>
        <end position="121"/>
    </location>
</feature>
<dbReference type="GO" id="GO:0006813">
    <property type="term" value="P:potassium ion transport"/>
    <property type="evidence" value="ECO:0007669"/>
    <property type="project" value="InterPro"/>
</dbReference>
<feature type="domain" description="Cation/H+ exchanger transmembrane" evidence="10">
    <location>
        <begin position="12"/>
        <end position="396"/>
    </location>
</feature>